<proteinExistence type="predicted"/>
<dbReference type="InParanoid" id="A2F8G1"/>
<dbReference type="RefSeq" id="XP_001311742.1">
    <property type="nucleotide sequence ID" value="XM_001311741.1"/>
</dbReference>
<keyword evidence="1" id="KW-0175">Coiled coil</keyword>
<organism evidence="2 3">
    <name type="scientific">Trichomonas vaginalis (strain ATCC PRA-98 / G3)</name>
    <dbReference type="NCBI Taxonomy" id="412133"/>
    <lineage>
        <taxon>Eukaryota</taxon>
        <taxon>Metamonada</taxon>
        <taxon>Parabasalia</taxon>
        <taxon>Trichomonadida</taxon>
        <taxon>Trichomonadidae</taxon>
        <taxon>Trichomonas</taxon>
    </lineage>
</organism>
<dbReference type="VEuPathDB" id="TrichDB:TVAGG3_0278500"/>
<dbReference type="SMR" id="A2F8G1"/>
<name>A2F8G1_TRIV3</name>
<evidence type="ECO:0000256" key="1">
    <source>
        <dbReference type="SAM" id="Coils"/>
    </source>
</evidence>
<reference evidence="2" key="1">
    <citation type="submission" date="2006-10" db="EMBL/GenBank/DDBJ databases">
        <authorList>
            <person name="Amadeo P."/>
            <person name="Zhao Q."/>
            <person name="Wortman J."/>
            <person name="Fraser-Liggett C."/>
            <person name="Carlton J."/>
        </authorList>
    </citation>
    <scope>NUCLEOTIDE SEQUENCE</scope>
    <source>
        <strain evidence="2">G3</strain>
    </source>
</reference>
<sequence length="1098" mass="126811">MRHARGQRSRTLKTCAYLRIPRSERSSFQAEIAEILSNVNSGTEPLISGLKSIRSQVEVFNSDEFIIKWFSFLQLIISIPNFGIRDTILQVLDLSRKLRLYAAKFTSVIPFLPRIKSASSHCSQIIQVLNYFNYKSPLGIDEINSVLSLIDDLKRSNQDIDVGPHHTRAFINIEAERALLEKLSEDMKAIKSTLVLIISINKITNIINRYTIEKLALFNEKINLNFTPKILPFNKTFDGRIKITTQESFFFINILDELSQLGIDISTDNGIDLKHDHLFIPNFLEKFKTIESLYTKHPELFSPSFMTKIQEILVSPPLESEVLELLSESLSVKYSMDFTGQTNTEISEIANSLKTLHLCLLFFNGLDIINAIPYGNSVRMLYMRTMTNIVLGEDAFNISLTEIPQIELMNSINTRVKDSNSFIGLNIKRWVFKLIRSHFIPLIEFLIQNPDFSFILNFLVQAEYSSVSATDIDGIVSKIEDFGEVPEEISKFLEDLKQISVKFRTSSDMPTASDMIISFTNIFTETEVELAAPDIKLEFCEILADTIDACLKNNSLIIQHGTDYSFLRQQFNENFISNFIELNKSIFVNHSFLSHKAASVMDYLSKDKSDKKHEFLYLIDWMSRGSLDRNNIILLIQKFLQCNCFNVIQEYAVIITKLWRFFILRDEIAKSLYSAGYNEASTIIYPSLKLFNMKNFYTTMANIAFYFNVTFSSEKSDNPSKIMELKKLANNIPDIMEPDSTIIFEIDKVFEEVYDLIRNLNVENMIPKAKGIFEILIRTKSFVATNNLERDFTELCKAENYNTTLFKHMTKDVKQMLNTVGVKKENDQNIEFVLTMINSVAFYYQTINDILLFKNSVLSLQNSVQLSNQNYFFMNHDDKSEKFPSNETFFLPLQFLFSKGNPGFTDFTSSLLNEISSEIKSDKIEEEADRIIELTESEELQPEYREISSFIKENVKENDTIFNLLQKLTEIKSNIDIEKEKNSDLNAKRQTVTNEKKEEISKIQRDFFTQYDSHNSEMIETNLELERLEDEKKLLIQNTEMKEKEKSDLIYHKECLISSVEGFKTKLMPLASQGNDDETYKFSAYLVPGASISYSQFK</sequence>
<feature type="coiled-coil region" evidence="1">
    <location>
        <begin position="968"/>
        <end position="1045"/>
    </location>
</feature>
<evidence type="ECO:0000313" key="3">
    <source>
        <dbReference type="Proteomes" id="UP000001542"/>
    </source>
</evidence>
<reference evidence="2" key="2">
    <citation type="journal article" date="2007" name="Science">
        <title>Draft genome sequence of the sexually transmitted pathogen Trichomonas vaginalis.</title>
        <authorList>
            <person name="Carlton J.M."/>
            <person name="Hirt R.P."/>
            <person name="Silva J.C."/>
            <person name="Delcher A.L."/>
            <person name="Schatz M."/>
            <person name="Zhao Q."/>
            <person name="Wortman J.R."/>
            <person name="Bidwell S.L."/>
            <person name="Alsmark U.C.M."/>
            <person name="Besteiro S."/>
            <person name="Sicheritz-Ponten T."/>
            <person name="Noel C.J."/>
            <person name="Dacks J.B."/>
            <person name="Foster P.G."/>
            <person name="Simillion C."/>
            <person name="Van de Peer Y."/>
            <person name="Miranda-Saavedra D."/>
            <person name="Barton G.J."/>
            <person name="Westrop G.D."/>
            <person name="Mueller S."/>
            <person name="Dessi D."/>
            <person name="Fiori P.L."/>
            <person name="Ren Q."/>
            <person name="Paulsen I."/>
            <person name="Zhang H."/>
            <person name="Bastida-Corcuera F.D."/>
            <person name="Simoes-Barbosa A."/>
            <person name="Brown M.T."/>
            <person name="Hayes R.D."/>
            <person name="Mukherjee M."/>
            <person name="Okumura C.Y."/>
            <person name="Schneider R."/>
            <person name="Smith A.J."/>
            <person name="Vanacova S."/>
            <person name="Villalvazo M."/>
            <person name="Haas B.J."/>
            <person name="Pertea M."/>
            <person name="Feldblyum T.V."/>
            <person name="Utterback T.R."/>
            <person name="Shu C.L."/>
            <person name="Osoegawa K."/>
            <person name="de Jong P.J."/>
            <person name="Hrdy I."/>
            <person name="Horvathova L."/>
            <person name="Zubacova Z."/>
            <person name="Dolezal P."/>
            <person name="Malik S.B."/>
            <person name="Logsdon J.M. Jr."/>
            <person name="Henze K."/>
            <person name="Gupta A."/>
            <person name="Wang C.C."/>
            <person name="Dunne R.L."/>
            <person name="Upcroft J.A."/>
            <person name="Upcroft P."/>
            <person name="White O."/>
            <person name="Salzberg S.L."/>
            <person name="Tang P."/>
            <person name="Chiu C.-H."/>
            <person name="Lee Y.-S."/>
            <person name="Embley T.M."/>
            <person name="Coombs G.H."/>
            <person name="Mottram J.C."/>
            <person name="Tachezy J."/>
            <person name="Fraser-Liggett C.M."/>
            <person name="Johnson P.J."/>
        </authorList>
    </citation>
    <scope>NUCLEOTIDE SEQUENCE [LARGE SCALE GENOMIC DNA]</scope>
    <source>
        <strain evidence="2">G3</strain>
    </source>
</reference>
<dbReference type="AlphaFoldDB" id="A2F8G1"/>
<dbReference type="Proteomes" id="UP000001542">
    <property type="component" value="Unassembled WGS sequence"/>
</dbReference>
<dbReference type="EMBL" id="DS113661">
    <property type="protein sequence ID" value="EAX98812.1"/>
    <property type="molecule type" value="Genomic_DNA"/>
</dbReference>
<gene>
    <name evidence="2" type="ORF">TVAG_479840</name>
</gene>
<accession>A2F8G1</accession>
<evidence type="ECO:0000313" key="2">
    <source>
        <dbReference type="EMBL" id="EAX98812.1"/>
    </source>
</evidence>
<keyword evidence="3" id="KW-1185">Reference proteome</keyword>
<protein>
    <submittedName>
        <fullName evidence="2">Uncharacterized protein</fullName>
    </submittedName>
</protein>
<dbReference type="VEuPathDB" id="TrichDB:TVAG_479840"/>
<dbReference type="KEGG" id="tva:4756613"/>